<evidence type="ECO:0000256" key="10">
    <source>
        <dbReference type="ARBA" id="ARBA00022777"/>
    </source>
</evidence>
<evidence type="ECO:0000259" key="16">
    <source>
        <dbReference type="PROSITE" id="PS50109"/>
    </source>
</evidence>
<dbReference type="GO" id="GO:0046983">
    <property type="term" value="F:protein dimerization activity"/>
    <property type="evidence" value="ECO:0007669"/>
    <property type="project" value="InterPro"/>
</dbReference>
<dbReference type="Pfam" id="PF07730">
    <property type="entry name" value="HisKA_3"/>
    <property type="match status" value="1"/>
</dbReference>
<dbReference type="PROSITE" id="PS50109">
    <property type="entry name" value="HIS_KIN"/>
    <property type="match status" value="1"/>
</dbReference>
<dbReference type="Pfam" id="PF00989">
    <property type="entry name" value="PAS"/>
    <property type="match status" value="1"/>
</dbReference>
<dbReference type="Gene3D" id="3.30.450.20">
    <property type="entry name" value="PAS domain"/>
    <property type="match status" value="1"/>
</dbReference>
<dbReference type="InterPro" id="IPR013767">
    <property type="entry name" value="PAS_fold"/>
</dbReference>
<dbReference type="Gene3D" id="3.30.450.40">
    <property type="match status" value="3"/>
</dbReference>
<evidence type="ECO:0000256" key="14">
    <source>
        <dbReference type="ARBA" id="ARBA00024827"/>
    </source>
</evidence>
<feature type="domain" description="PAC" evidence="18">
    <location>
        <begin position="1"/>
        <end position="22"/>
    </location>
</feature>
<keyword evidence="11" id="KW-0408">Iron</keyword>
<keyword evidence="9" id="KW-0479">Metal-binding</keyword>
<evidence type="ECO:0000256" key="13">
    <source>
        <dbReference type="ARBA" id="ARBA00023014"/>
    </source>
</evidence>
<comment type="subcellular location">
    <subcellularLocation>
        <location evidence="3">Cytoplasm</location>
    </subcellularLocation>
</comment>
<dbReference type="PANTHER" id="PTHR24421">
    <property type="entry name" value="NITRATE/NITRITE SENSOR PROTEIN NARX-RELATED"/>
    <property type="match status" value="1"/>
</dbReference>
<evidence type="ECO:0000256" key="11">
    <source>
        <dbReference type="ARBA" id="ARBA00023004"/>
    </source>
</evidence>
<dbReference type="SMART" id="SM00387">
    <property type="entry name" value="HATPase_c"/>
    <property type="match status" value="1"/>
</dbReference>
<proteinExistence type="predicted"/>
<evidence type="ECO:0000256" key="3">
    <source>
        <dbReference type="ARBA" id="ARBA00004496"/>
    </source>
</evidence>
<dbReference type="NCBIfam" id="TIGR00229">
    <property type="entry name" value="sensory_box"/>
    <property type="match status" value="1"/>
</dbReference>
<dbReference type="InterPro" id="IPR000014">
    <property type="entry name" value="PAS"/>
</dbReference>
<keyword evidence="7" id="KW-0963">Cytoplasm</keyword>
<evidence type="ECO:0000313" key="19">
    <source>
        <dbReference type="EMBL" id="CAA9559122.1"/>
    </source>
</evidence>
<comment type="catalytic activity">
    <reaction evidence="1">
        <text>ATP + protein L-histidine = ADP + protein N-phospho-L-histidine.</text>
        <dbReference type="EC" id="2.7.13.3"/>
    </reaction>
</comment>
<dbReference type="GO" id="GO:0000155">
    <property type="term" value="F:phosphorelay sensor kinase activity"/>
    <property type="evidence" value="ECO:0007669"/>
    <property type="project" value="InterPro"/>
</dbReference>
<organism evidence="19">
    <name type="scientific">uncultured Synechococcales cyanobacterium</name>
    <dbReference type="NCBI Taxonomy" id="1936017"/>
    <lineage>
        <taxon>Bacteria</taxon>
        <taxon>Bacillati</taxon>
        <taxon>Cyanobacteriota</taxon>
        <taxon>Cyanophyceae</taxon>
        <taxon>Synechococcales</taxon>
        <taxon>environmental samples</taxon>
    </lineage>
</organism>
<evidence type="ECO:0000256" key="15">
    <source>
        <dbReference type="ARBA" id="ARBA00030800"/>
    </source>
</evidence>
<dbReference type="CDD" id="cd16917">
    <property type="entry name" value="HATPase_UhpB-NarQ-NarX-like"/>
    <property type="match status" value="1"/>
</dbReference>
<dbReference type="GO" id="GO:0046872">
    <property type="term" value="F:metal ion binding"/>
    <property type="evidence" value="ECO:0007669"/>
    <property type="project" value="UniProtKB-KW"/>
</dbReference>
<comment type="function">
    <text evidence="14">Member of the two-component regulatory system NreB/NreC involved in the control of dissimilatory nitrate/nitrite reduction in response to oxygen. NreB functions as a direct oxygen sensor histidine kinase which is autophosphorylated, in the absence of oxygen, probably at the conserved histidine residue, and transfers its phosphate group probably to a conserved aspartate residue of NreC. NreB/NreC activates the expression of the nitrate (narGHJI) and nitrite (nir) reductase operons, as well as the putative nitrate transporter gene narT.</text>
</comment>
<dbReference type="Pfam" id="PF01590">
    <property type="entry name" value="GAF"/>
    <property type="match status" value="1"/>
</dbReference>
<dbReference type="InterPro" id="IPR035965">
    <property type="entry name" value="PAS-like_dom_sf"/>
</dbReference>
<evidence type="ECO:0000256" key="6">
    <source>
        <dbReference type="ARBA" id="ARBA00022485"/>
    </source>
</evidence>
<protein>
    <recommendedName>
        <fullName evidence="5">Oxygen sensor histidine kinase NreB</fullName>
        <ecNumber evidence="4">2.7.13.3</ecNumber>
    </recommendedName>
    <alternativeName>
        <fullName evidence="15">Nitrogen regulation protein B</fullName>
    </alternativeName>
</protein>
<dbReference type="InterPro" id="IPR003594">
    <property type="entry name" value="HATPase_dom"/>
</dbReference>
<evidence type="ECO:0000259" key="18">
    <source>
        <dbReference type="PROSITE" id="PS50113"/>
    </source>
</evidence>
<dbReference type="PROSITE" id="PS50113">
    <property type="entry name" value="PAC"/>
    <property type="match status" value="1"/>
</dbReference>
<dbReference type="InterPro" id="IPR004358">
    <property type="entry name" value="Sig_transdc_His_kin-like_C"/>
</dbReference>
<name>A0A6J4UVF6_9CYAN</name>
<feature type="domain" description="Histidine kinase" evidence="16">
    <location>
        <begin position="836"/>
        <end position="930"/>
    </location>
</feature>
<dbReference type="EC" id="2.7.13.3" evidence="4"/>
<dbReference type="InterPro" id="IPR005467">
    <property type="entry name" value="His_kinase_dom"/>
</dbReference>
<evidence type="ECO:0000256" key="5">
    <source>
        <dbReference type="ARBA" id="ARBA00017322"/>
    </source>
</evidence>
<dbReference type="EMBL" id="CADCWO010000032">
    <property type="protein sequence ID" value="CAA9559122.1"/>
    <property type="molecule type" value="Genomic_DNA"/>
</dbReference>
<evidence type="ECO:0000256" key="4">
    <source>
        <dbReference type="ARBA" id="ARBA00012438"/>
    </source>
</evidence>
<dbReference type="SUPFAM" id="SSF55781">
    <property type="entry name" value="GAF domain-like"/>
    <property type="match status" value="3"/>
</dbReference>
<dbReference type="SUPFAM" id="SSF55785">
    <property type="entry name" value="PYP-like sensor domain (PAS domain)"/>
    <property type="match status" value="1"/>
</dbReference>
<dbReference type="InterPro" id="IPR029016">
    <property type="entry name" value="GAF-like_dom_sf"/>
</dbReference>
<dbReference type="Gene3D" id="3.30.565.10">
    <property type="entry name" value="Histidine kinase-like ATPase, C-terminal domain"/>
    <property type="match status" value="1"/>
</dbReference>
<dbReference type="InterPro" id="IPR000700">
    <property type="entry name" value="PAS-assoc_C"/>
</dbReference>
<keyword evidence="13" id="KW-0411">Iron-sulfur</keyword>
<evidence type="ECO:0000259" key="17">
    <source>
        <dbReference type="PROSITE" id="PS50112"/>
    </source>
</evidence>
<dbReference type="InterPro" id="IPR003018">
    <property type="entry name" value="GAF"/>
</dbReference>
<dbReference type="InterPro" id="IPR050482">
    <property type="entry name" value="Sensor_HK_TwoCompSys"/>
</dbReference>
<dbReference type="GO" id="GO:0016020">
    <property type="term" value="C:membrane"/>
    <property type="evidence" value="ECO:0007669"/>
    <property type="project" value="InterPro"/>
</dbReference>
<keyword evidence="6" id="KW-0004">4Fe-4S</keyword>
<evidence type="ECO:0000256" key="1">
    <source>
        <dbReference type="ARBA" id="ARBA00000085"/>
    </source>
</evidence>
<dbReference type="PRINTS" id="PR00344">
    <property type="entry name" value="BCTRLSENSOR"/>
</dbReference>
<sequence>MRVWGTQRDITERKQLEEAFQASEERFRAIFEQSPMSMQILAPDGRTLEVNRAYEELWGITHSDLVNWNYLEDQQLTNAGVAALIQQAFAGEATMTPPTLYDPFQVGENATPKGCVRWVQGFHYPIKDEAGVREVVLMHRDVSALKQAEQLARGQIEVLTRTLNLLATAPDLDKFLGQVLTAIAEQLQVYSSHLFFYEPAQDTLRLHITYHNGEVYPGNPPTAVLIPKHIPADHTPFWSVLVQKRGPLVLDNLANNPLIWPEHRLWHLQAGVKVALAIPLMVGEEAIGFFGIRRTQHEHFSPEEVELAQALAQQATLAIQLTRLAEQSRQTAVLQERENIAQERAQQLVQYNEELRRRDALLNGVAEAAQRLISIDDFDTAAKGALAAIAEAAGIDRIYIFQNYFDDSTGQDMVVCPYEWTVPGLPRSSDIPGRYPMTYDGFEGWLEEMKAGRPMQGLARDMPEPAQGLQTADCALSLLAVPIAVNGQYWGIIGFDDCHSERLWNDSEIAVLQTAAACLAGAIQRRDLLAEREKAVQERAAQLAKANEALSSSLSCLADEPDLDAFLGHVLLEVSQQVAAATGHIFFFEAATNTLKTRIAVRDGQVYPGTLADDPELFQASFPADITPAFPQVCQTREITLLNLASFDGTAWPGTLEWHHSMGHREAALLALMIADQPLGALGLAWRQETALKPEELELIHALANQTVLAIQLTRLAEEVKQSAVLEERNRMAREIHDTLAQALTGIVVHQEAAKRVLAREEAAREHIDWTLILARQGLEEARRSVWALRATLKQNSLPDTLAHLVEQMTSSLPVEAIFGLRGTPCSLPKDMESDLLRIGQEAVTNALKHASAQQLHIELIFEAQQVRLRIQDDGLGFAASPKFHDEFATGKGFGLIGMQERAERLGGQLTITSQPGKGTEVAVTIPRLAS</sequence>
<dbReference type="SMART" id="SM00091">
    <property type="entry name" value="PAS"/>
    <property type="match status" value="1"/>
</dbReference>
<evidence type="ECO:0000256" key="12">
    <source>
        <dbReference type="ARBA" id="ARBA00023012"/>
    </source>
</evidence>
<dbReference type="PROSITE" id="PS50112">
    <property type="entry name" value="PAS"/>
    <property type="match status" value="1"/>
</dbReference>
<evidence type="ECO:0000256" key="7">
    <source>
        <dbReference type="ARBA" id="ARBA00022490"/>
    </source>
</evidence>
<evidence type="ECO:0000256" key="2">
    <source>
        <dbReference type="ARBA" id="ARBA00001966"/>
    </source>
</evidence>
<dbReference type="Pfam" id="PF02518">
    <property type="entry name" value="HATPase_c"/>
    <property type="match status" value="1"/>
</dbReference>
<dbReference type="InterPro" id="IPR011712">
    <property type="entry name" value="Sig_transdc_His_kin_sub3_dim/P"/>
</dbReference>
<dbReference type="GO" id="GO:0051539">
    <property type="term" value="F:4 iron, 4 sulfur cluster binding"/>
    <property type="evidence" value="ECO:0007669"/>
    <property type="project" value="UniProtKB-KW"/>
</dbReference>
<dbReference type="PANTHER" id="PTHR24421:SF62">
    <property type="entry name" value="SENSORY TRANSDUCTION HISTIDINE KINASE"/>
    <property type="match status" value="1"/>
</dbReference>
<feature type="domain" description="PAS" evidence="17">
    <location>
        <begin position="23"/>
        <end position="67"/>
    </location>
</feature>
<keyword evidence="8" id="KW-0808">Transferase</keyword>
<dbReference type="AlphaFoldDB" id="A0A6J4UVF6"/>
<comment type="cofactor">
    <cofactor evidence="2">
        <name>[4Fe-4S] cluster</name>
        <dbReference type="ChEBI" id="CHEBI:49883"/>
    </cofactor>
</comment>
<dbReference type="Pfam" id="PF13185">
    <property type="entry name" value="GAF_2"/>
    <property type="match status" value="1"/>
</dbReference>
<dbReference type="GO" id="GO:0006355">
    <property type="term" value="P:regulation of DNA-templated transcription"/>
    <property type="evidence" value="ECO:0007669"/>
    <property type="project" value="InterPro"/>
</dbReference>
<dbReference type="SUPFAM" id="SSF55874">
    <property type="entry name" value="ATPase domain of HSP90 chaperone/DNA topoisomerase II/histidine kinase"/>
    <property type="match status" value="1"/>
</dbReference>
<keyword evidence="12" id="KW-0902">Two-component regulatory system</keyword>
<dbReference type="InterPro" id="IPR036890">
    <property type="entry name" value="HATPase_C_sf"/>
</dbReference>
<dbReference type="SMART" id="SM00065">
    <property type="entry name" value="GAF"/>
    <property type="match status" value="3"/>
</dbReference>
<gene>
    <name evidence="19" type="ORF">AVDCRST_MAG81-734</name>
</gene>
<keyword evidence="10" id="KW-0418">Kinase</keyword>
<accession>A0A6J4UVF6</accession>
<reference evidence="19" key="1">
    <citation type="submission" date="2020-02" db="EMBL/GenBank/DDBJ databases">
        <authorList>
            <person name="Meier V. D."/>
        </authorList>
    </citation>
    <scope>NUCLEOTIDE SEQUENCE</scope>
    <source>
        <strain evidence="19">AVDCRST_MAG81</strain>
    </source>
</reference>
<evidence type="ECO:0000256" key="9">
    <source>
        <dbReference type="ARBA" id="ARBA00022723"/>
    </source>
</evidence>
<dbReference type="GO" id="GO:0005737">
    <property type="term" value="C:cytoplasm"/>
    <property type="evidence" value="ECO:0007669"/>
    <property type="project" value="UniProtKB-SubCell"/>
</dbReference>
<evidence type="ECO:0000256" key="8">
    <source>
        <dbReference type="ARBA" id="ARBA00022679"/>
    </source>
</evidence>
<dbReference type="Gene3D" id="1.20.5.1930">
    <property type="match status" value="1"/>
</dbReference>